<comment type="caution">
    <text evidence="2">The sequence shown here is derived from an EMBL/GenBank/DDBJ whole genome shotgun (WGS) entry which is preliminary data.</text>
</comment>
<sequence>MFWTRKKIITTIVILAVLITGITIFYLWKNKTPDGSIDQGPGSVSQKRVLQYQAPELTLAEKNEREISNISRSFAERFGTASSQLQENILAEISSSMTDSFYRWATNKYQASLQSELGDSYSYSSITTKALAIEVVDLQADTAKVIIETQREKITAGKETVNYKQKIKLDLVKVDSLWKVDGAYWQ</sequence>
<proteinExistence type="predicted"/>
<protein>
    <submittedName>
        <fullName evidence="2">Uncharacterized protein</fullName>
    </submittedName>
</protein>
<feature type="transmembrane region" description="Helical" evidence="1">
    <location>
        <begin position="7"/>
        <end position="28"/>
    </location>
</feature>
<evidence type="ECO:0000313" key="3">
    <source>
        <dbReference type="Proteomes" id="UP000229901"/>
    </source>
</evidence>
<name>A0A2H0V636_9BACT</name>
<keyword evidence="1" id="KW-0472">Membrane</keyword>
<gene>
    <name evidence="2" type="ORF">COT97_00810</name>
</gene>
<dbReference type="Proteomes" id="UP000229901">
    <property type="component" value="Unassembled WGS sequence"/>
</dbReference>
<evidence type="ECO:0000256" key="1">
    <source>
        <dbReference type="SAM" id="Phobius"/>
    </source>
</evidence>
<keyword evidence="1" id="KW-1133">Transmembrane helix</keyword>
<reference evidence="3" key="1">
    <citation type="submission" date="2017-09" db="EMBL/GenBank/DDBJ databases">
        <title>Depth-based differentiation of microbial function through sediment-hosted aquifers and enrichment of novel symbionts in the deep terrestrial subsurface.</title>
        <authorList>
            <person name="Probst A.J."/>
            <person name="Ladd B."/>
            <person name="Jarett J.K."/>
            <person name="Geller-Mcgrath D.E."/>
            <person name="Sieber C.M.K."/>
            <person name="Emerson J.B."/>
            <person name="Anantharaman K."/>
            <person name="Thomas B.C."/>
            <person name="Malmstrom R."/>
            <person name="Stieglmeier M."/>
            <person name="Klingl A."/>
            <person name="Woyke T."/>
            <person name="Ryan C.M."/>
            <person name="Banfield J.F."/>
        </authorList>
    </citation>
    <scope>NUCLEOTIDE SEQUENCE [LARGE SCALE GENOMIC DNA]</scope>
</reference>
<accession>A0A2H0V636</accession>
<dbReference type="EMBL" id="PFAP01000003">
    <property type="protein sequence ID" value="PIR94564.1"/>
    <property type="molecule type" value="Genomic_DNA"/>
</dbReference>
<organism evidence="2 3">
    <name type="scientific">Candidatus Falkowbacteria bacterium CG10_big_fil_rev_8_21_14_0_10_39_11</name>
    <dbReference type="NCBI Taxonomy" id="1974565"/>
    <lineage>
        <taxon>Bacteria</taxon>
        <taxon>Candidatus Falkowiibacteriota</taxon>
    </lineage>
</organism>
<dbReference type="AlphaFoldDB" id="A0A2H0V636"/>
<keyword evidence="1" id="KW-0812">Transmembrane</keyword>
<evidence type="ECO:0000313" key="2">
    <source>
        <dbReference type="EMBL" id="PIR94564.1"/>
    </source>
</evidence>